<feature type="transmembrane region" description="Helical" evidence="3">
    <location>
        <begin position="68"/>
        <end position="86"/>
    </location>
</feature>
<dbReference type="Gene3D" id="3.40.50.12780">
    <property type="entry name" value="N-terminal domain of ligase-like"/>
    <property type="match status" value="1"/>
</dbReference>
<dbReference type="KEGG" id="prag:EKN56_16240"/>
<dbReference type="OrthoDB" id="9803968at2"/>
<dbReference type="PROSITE" id="PS00455">
    <property type="entry name" value="AMP_BINDING"/>
    <property type="match status" value="1"/>
</dbReference>
<dbReference type="SUPFAM" id="SSF56801">
    <property type="entry name" value="Acetyl-CoA synthetase-like"/>
    <property type="match status" value="1"/>
</dbReference>
<protein>
    <submittedName>
        <fullName evidence="5">Peptide synthase</fullName>
    </submittedName>
</protein>
<dbReference type="Pfam" id="PF00501">
    <property type="entry name" value="AMP-binding"/>
    <property type="match status" value="1"/>
</dbReference>
<evidence type="ECO:0000313" key="5">
    <source>
        <dbReference type="EMBL" id="QBH97817.1"/>
    </source>
</evidence>
<gene>
    <name evidence="5" type="ORF">EKN56_16240</name>
</gene>
<comment type="similarity">
    <text evidence="1">Belongs to the ATP-dependent AMP-binding enzyme family.</text>
</comment>
<dbReference type="InterPro" id="IPR000873">
    <property type="entry name" value="AMP-dep_synth/lig_dom"/>
</dbReference>
<dbReference type="InterPro" id="IPR042099">
    <property type="entry name" value="ANL_N_sf"/>
</dbReference>
<keyword evidence="3" id="KW-0812">Transmembrane</keyword>
<dbReference type="InterPro" id="IPR020845">
    <property type="entry name" value="AMP-binding_CS"/>
</dbReference>
<sequence>MMNLCQLIVQSAERYPDSMALSIPLSGSEYSHLSYRDFINLAGHFQRQLIQSGFTTGDRLVLMIPPGLYLYPLLVAMLGLGIVAVMPERGLPKAQFRAALRHCRPKAIITVAAIGKFWPLIPELWRIKRLVVDRSMIGMKQLSASVNASDEAFICRSLTPETTGLITFTSGTTGMPKGANRTHGSLMEQHRAIENHFPSMGHHVDLHSFPVLVLQTLSMGQQSILPHFDFAKPGAVNPPDVIRQINRFDVTRISGAPAYMQKIIGYAQRQGLTFPKVRQVVIGGAPGNKALYQGCQQVFPLAQQHVIYGSTEAEPIASVDMQTLTECWAQHDGYLVGKPIDVAEICLREIMLSGESGALKAPIAGEIGEILVAGPHVLSEYIDNPLATRLHKIPRKQGGIWHCTGDVGYFDDSGQIWLLGRVNDRISINQQRVFYPYTAEKRLNDLREIERCALVANPQGNAALILQCTCLPQELLTILEELQLADVTRIYQISEMPVDVRHNSKINRLELKRLLSKNALTVCSLNREAV</sequence>
<dbReference type="GO" id="GO:0031956">
    <property type="term" value="F:medium-chain fatty acid-CoA ligase activity"/>
    <property type="evidence" value="ECO:0007669"/>
    <property type="project" value="TreeGrafter"/>
</dbReference>
<evidence type="ECO:0000256" key="3">
    <source>
        <dbReference type="SAM" id="Phobius"/>
    </source>
</evidence>
<dbReference type="PANTHER" id="PTHR43201:SF5">
    <property type="entry name" value="MEDIUM-CHAIN ACYL-COA LIGASE ACSF2, MITOCHONDRIAL"/>
    <property type="match status" value="1"/>
</dbReference>
<evidence type="ECO:0000313" key="6">
    <source>
        <dbReference type="Proteomes" id="UP000293154"/>
    </source>
</evidence>
<evidence type="ECO:0000259" key="4">
    <source>
        <dbReference type="Pfam" id="PF00501"/>
    </source>
</evidence>
<evidence type="ECO:0000256" key="2">
    <source>
        <dbReference type="ARBA" id="ARBA00022598"/>
    </source>
</evidence>
<feature type="domain" description="AMP-dependent synthetase/ligase" evidence="4">
    <location>
        <begin position="10"/>
        <end position="381"/>
    </location>
</feature>
<keyword evidence="6" id="KW-1185">Reference proteome</keyword>
<dbReference type="AlphaFoldDB" id="A0A411WNR8"/>
<dbReference type="Proteomes" id="UP000293154">
    <property type="component" value="Chromosome"/>
</dbReference>
<dbReference type="PANTHER" id="PTHR43201">
    <property type="entry name" value="ACYL-COA SYNTHETASE"/>
    <property type="match status" value="1"/>
</dbReference>
<organism evidence="5 6">
    <name type="scientific">Limnobaculum zhutongyuii</name>
    <dbReference type="NCBI Taxonomy" id="2498113"/>
    <lineage>
        <taxon>Bacteria</taxon>
        <taxon>Pseudomonadati</taxon>
        <taxon>Pseudomonadota</taxon>
        <taxon>Gammaproteobacteria</taxon>
        <taxon>Enterobacterales</taxon>
        <taxon>Budviciaceae</taxon>
        <taxon>Limnobaculum</taxon>
    </lineage>
</organism>
<keyword evidence="3" id="KW-1133">Transmembrane helix</keyword>
<dbReference type="GO" id="GO:0006631">
    <property type="term" value="P:fatty acid metabolic process"/>
    <property type="evidence" value="ECO:0007669"/>
    <property type="project" value="TreeGrafter"/>
</dbReference>
<accession>A0A411WNR8</accession>
<keyword evidence="3" id="KW-0472">Membrane</keyword>
<proteinExistence type="inferred from homology"/>
<dbReference type="NCBIfam" id="NF006754">
    <property type="entry name" value="PRK09274.1"/>
    <property type="match status" value="1"/>
</dbReference>
<name>A0A411WNR8_9GAMM</name>
<evidence type="ECO:0000256" key="1">
    <source>
        <dbReference type="ARBA" id="ARBA00006432"/>
    </source>
</evidence>
<keyword evidence="2" id="KW-0436">Ligase</keyword>
<reference evidence="5 6" key="1">
    <citation type="submission" date="2019-03" db="EMBL/GenBank/DDBJ databases">
        <title>Pragia sp. nov. isolated from the gut tract of Carduelis flavirostris.</title>
        <authorList>
            <person name="Ge Y."/>
        </authorList>
    </citation>
    <scope>NUCLEOTIDE SEQUENCE [LARGE SCALE GENOMIC DNA]</scope>
    <source>
        <strain evidence="5 6">CF-458</strain>
    </source>
</reference>
<dbReference type="EMBL" id="CP034752">
    <property type="protein sequence ID" value="QBH97817.1"/>
    <property type="molecule type" value="Genomic_DNA"/>
</dbReference>